<dbReference type="PROSITE" id="PS50878">
    <property type="entry name" value="RT_POL"/>
    <property type="match status" value="1"/>
</dbReference>
<evidence type="ECO:0000256" key="7">
    <source>
        <dbReference type="ARBA" id="ARBA00023118"/>
    </source>
</evidence>
<evidence type="ECO:0000256" key="4">
    <source>
        <dbReference type="ARBA" id="ARBA00022723"/>
    </source>
</evidence>
<evidence type="ECO:0000313" key="11">
    <source>
        <dbReference type="EMBL" id="MBF1447679.1"/>
    </source>
</evidence>
<comment type="similarity">
    <text evidence="8">Belongs to the bacterial reverse transcriptase family.</text>
</comment>
<comment type="caution">
    <text evidence="11">The sequence shown here is derived from an EMBL/GenBank/DDBJ whole genome shotgun (WGS) entry which is preliminary data.</text>
</comment>
<evidence type="ECO:0000256" key="2">
    <source>
        <dbReference type="ARBA" id="ARBA00022679"/>
    </source>
</evidence>
<dbReference type="GO" id="GO:0051607">
    <property type="term" value="P:defense response to virus"/>
    <property type="evidence" value="ECO:0007669"/>
    <property type="project" value="UniProtKB-KW"/>
</dbReference>
<dbReference type="InterPro" id="IPR043502">
    <property type="entry name" value="DNA/RNA_pol_sf"/>
</dbReference>
<dbReference type="InterPro" id="IPR000477">
    <property type="entry name" value="RT_dom"/>
</dbReference>
<dbReference type="EMBL" id="JABZTM010000129">
    <property type="protein sequence ID" value="MBF1447679.1"/>
    <property type="molecule type" value="Genomic_DNA"/>
</dbReference>
<dbReference type="GO" id="GO:0046872">
    <property type="term" value="F:metal ion binding"/>
    <property type="evidence" value="ECO:0007669"/>
    <property type="project" value="UniProtKB-KW"/>
</dbReference>
<name>A0A9D6AB48_9BACT</name>
<evidence type="ECO:0000256" key="3">
    <source>
        <dbReference type="ARBA" id="ARBA00022695"/>
    </source>
</evidence>
<dbReference type="PANTHER" id="PTHR34047:SF7">
    <property type="entry name" value="RNA-DIRECTED DNA POLYMERASE"/>
    <property type="match status" value="1"/>
</dbReference>
<evidence type="ECO:0000259" key="10">
    <source>
        <dbReference type="PROSITE" id="PS50878"/>
    </source>
</evidence>
<keyword evidence="6 11" id="KW-0695">RNA-directed DNA polymerase</keyword>
<proteinExistence type="inferred from homology"/>
<dbReference type="Proteomes" id="UP000787419">
    <property type="component" value="Unassembled WGS sequence"/>
</dbReference>
<dbReference type="SUPFAM" id="SSF56672">
    <property type="entry name" value="DNA/RNA polymerases"/>
    <property type="match status" value="1"/>
</dbReference>
<keyword evidence="5" id="KW-0460">Magnesium</keyword>
<keyword evidence="7" id="KW-0051">Antiviral defense</keyword>
<keyword evidence="3" id="KW-0548">Nucleotidyltransferase</keyword>
<evidence type="ECO:0000256" key="8">
    <source>
        <dbReference type="ARBA" id="ARBA00034120"/>
    </source>
</evidence>
<dbReference type="GO" id="GO:0003723">
    <property type="term" value="F:RNA binding"/>
    <property type="evidence" value="ECO:0007669"/>
    <property type="project" value="InterPro"/>
</dbReference>
<dbReference type="PANTHER" id="PTHR34047">
    <property type="entry name" value="NUCLEAR INTRON MATURASE 1, MITOCHONDRIAL-RELATED"/>
    <property type="match status" value="1"/>
</dbReference>
<dbReference type="PRINTS" id="PR00866">
    <property type="entry name" value="RNADNAPOLMS"/>
</dbReference>
<dbReference type="GO" id="GO:0003964">
    <property type="term" value="F:RNA-directed DNA polymerase activity"/>
    <property type="evidence" value="ECO:0007669"/>
    <property type="project" value="UniProtKB-KW"/>
</dbReference>
<organism evidence="11 12">
    <name type="scientific">Prevotella nigrescens</name>
    <dbReference type="NCBI Taxonomy" id="28133"/>
    <lineage>
        <taxon>Bacteria</taxon>
        <taxon>Pseudomonadati</taxon>
        <taxon>Bacteroidota</taxon>
        <taxon>Bacteroidia</taxon>
        <taxon>Bacteroidales</taxon>
        <taxon>Prevotellaceae</taxon>
        <taxon>Prevotella</taxon>
    </lineage>
</organism>
<evidence type="ECO:0000256" key="6">
    <source>
        <dbReference type="ARBA" id="ARBA00022918"/>
    </source>
</evidence>
<keyword evidence="2" id="KW-0808">Transferase</keyword>
<dbReference type="InterPro" id="IPR051083">
    <property type="entry name" value="GrpII_Intron_Splice-Mob/Def"/>
</dbReference>
<evidence type="ECO:0000256" key="9">
    <source>
        <dbReference type="ARBA" id="ARBA00048173"/>
    </source>
</evidence>
<evidence type="ECO:0000313" key="12">
    <source>
        <dbReference type="Proteomes" id="UP000787419"/>
    </source>
</evidence>
<accession>A0A9D6AB48</accession>
<protein>
    <recommendedName>
        <fullName evidence="1">RNA-directed DNA polymerase</fullName>
        <ecNumber evidence="1">2.7.7.49</ecNumber>
    </recommendedName>
</protein>
<comment type="catalytic activity">
    <reaction evidence="9">
        <text>DNA(n) + a 2'-deoxyribonucleoside 5'-triphosphate = DNA(n+1) + diphosphate</text>
        <dbReference type="Rhea" id="RHEA:22508"/>
        <dbReference type="Rhea" id="RHEA-COMP:17339"/>
        <dbReference type="Rhea" id="RHEA-COMP:17340"/>
        <dbReference type="ChEBI" id="CHEBI:33019"/>
        <dbReference type="ChEBI" id="CHEBI:61560"/>
        <dbReference type="ChEBI" id="CHEBI:173112"/>
        <dbReference type="EC" id="2.7.7.49"/>
    </reaction>
</comment>
<feature type="domain" description="Reverse transcriptase" evidence="10">
    <location>
        <begin position="47"/>
        <end position="277"/>
    </location>
</feature>
<evidence type="ECO:0000256" key="5">
    <source>
        <dbReference type="ARBA" id="ARBA00022842"/>
    </source>
</evidence>
<dbReference type="InterPro" id="IPR000123">
    <property type="entry name" value="Reverse_transcriptase_msDNA"/>
</dbReference>
<keyword evidence="4" id="KW-0479">Metal-binding</keyword>
<gene>
    <name evidence="11" type="ORF">HXN55_09915</name>
</gene>
<reference evidence="11" key="1">
    <citation type="submission" date="2020-04" db="EMBL/GenBank/DDBJ databases">
        <title>Deep metagenomics examines the oral microbiome during advanced dental caries in children, revealing novel taxa and co-occurrences with host molecules.</title>
        <authorList>
            <person name="Baker J.L."/>
            <person name="Morton J.T."/>
            <person name="Dinis M."/>
            <person name="Alvarez R."/>
            <person name="Tran N.C."/>
            <person name="Knight R."/>
            <person name="Edlund A."/>
        </authorList>
    </citation>
    <scope>NUCLEOTIDE SEQUENCE</scope>
    <source>
        <strain evidence="11">JCVI_32_bin.50</strain>
    </source>
</reference>
<dbReference type="EC" id="2.7.7.49" evidence="1"/>
<dbReference type="CDD" id="cd03487">
    <property type="entry name" value="RT_Bac_retron_II"/>
    <property type="match status" value="1"/>
</dbReference>
<dbReference type="RefSeq" id="WP_278491048.1">
    <property type="nucleotide sequence ID" value="NZ_JABZTM010000129.1"/>
</dbReference>
<dbReference type="AlphaFoldDB" id="A0A9D6AB48"/>
<dbReference type="Pfam" id="PF00078">
    <property type="entry name" value="RVT_1"/>
    <property type="match status" value="1"/>
</dbReference>
<evidence type="ECO:0000256" key="1">
    <source>
        <dbReference type="ARBA" id="ARBA00012493"/>
    </source>
</evidence>
<sequence length="490" mass="56966">MDKEQIKQIALHMESRKDLLNLLNRIKRDEMEELGFADKFHPFTARHMNYYCNPKNAFHRYRQFKIKKKSGGFRQITAPRNRSFMFMLDCLNEVLKAVYTPSQYVMGFTEGRSVVTNAAMHKGANYVFNIDLKDFFPSIEQPRVWKRLQLQPFNFPVPVASAIAGLCSMKETREMPDGTKKDFYVLPQGAPTSPIITNMICDKLDHRLGGLARRFGLNYTRYADDITFSSMHNVFQENSDFRKELVRIISDQRFVINDKKTRLQKRGSRQEVTGIIISDRLNVSQKYVRDIRNILYMWEKYGYSVAYAKFFPKYKEEKGHVKKGNPDLVNVIDGKLMYLKMVKGEEDSVYKRLYAKFQNLVAQMRNPKKTNDKHITYIETMPLLDFEKKIGTSVEIVIKPKDETGRGNTEKGKGRFAYYLLAGTKQLISINRYLSETDIDTKDKLAISQCRDEKGKEFMLIHRLGIVTVPPPKPVDIDELNNELDALLST</sequence>